<dbReference type="Pfam" id="PF13450">
    <property type="entry name" value="NAD_binding_8"/>
    <property type="match status" value="1"/>
</dbReference>
<gene>
    <name evidence="1" type="ORF">FB467_2145</name>
</gene>
<dbReference type="PANTHER" id="PTHR10668">
    <property type="entry name" value="PHYTOENE DEHYDROGENASE"/>
    <property type="match status" value="1"/>
</dbReference>
<accession>A0A542YSD6</accession>
<dbReference type="PANTHER" id="PTHR10668:SF105">
    <property type="entry name" value="DEHYDROGENASE-RELATED"/>
    <property type="match status" value="1"/>
</dbReference>
<dbReference type="EMBL" id="VFOP01000001">
    <property type="protein sequence ID" value="TQL51012.1"/>
    <property type="molecule type" value="Genomic_DNA"/>
</dbReference>
<dbReference type="Proteomes" id="UP000319516">
    <property type="component" value="Unassembled WGS sequence"/>
</dbReference>
<comment type="caution">
    <text evidence="1">The sequence shown here is derived from an EMBL/GenBank/DDBJ whole genome shotgun (WGS) entry which is preliminary data.</text>
</comment>
<protein>
    <submittedName>
        <fullName evidence="1">Phytoene dehydrogenase-like protein</fullName>
    </submittedName>
</protein>
<dbReference type="PRINTS" id="PR00411">
    <property type="entry name" value="PNDRDTASEI"/>
</dbReference>
<evidence type="ECO:0000313" key="1">
    <source>
        <dbReference type="EMBL" id="TQL51012.1"/>
    </source>
</evidence>
<keyword evidence="2" id="KW-1185">Reference proteome</keyword>
<organism evidence="1 2">
    <name type="scientific">Ornithinicoccus hortensis</name>
    <dbReference type="NCBI Taxonomy" id="82346"/>
    <lineage>
        <taxon>Bacteria</taxon>
        <taxon>Bacillati</taxon>
        <taxon>Actinomycetota</taxon>
        <taxon>Actinomycetes</taxon>
        <taxon>Micrococcales</taxon>
        <taxon>Intrasporangiaceae</taxon>
        <taxon>Ornithinicoccus</taxon>
    </lineage>
</organism>
<dbReference type="InterPro" id="IPR036188">
    <property type="entry name" value="FAD/NAD-bd_sf"/>
</dbReference>
<sequence length="500" mass="51124">MPLSPAGNGRTDVVVVGAGPNGLAAAVTLARAGLEVTVLEGQPTPGGGVRTLPLVTPQVSEAEGLLRDVCAAVPAAAPSSPFFAAFDLPARSLDLIVPEVSYAQPLDGGLAGIAYRDLETTIEGLGPDGARWRTLMGGLVRHYRDVAAIALSDKRSVPAPATTPAGLAAAGAAFGRAVALLSTRAADGWWPDGTGHALVNGVAAHTITRLPSLAAAGTAAYLGALAHSPTGWPLVRGGIGEITRALVTDLEAHGGRVLTDHPVWSGADIPPARAVLLDTHARVAAPLLAEPYRSRVAALPLGASVCKLDYVLSGPVPWSHPEVGRAGTVHVAGTVEQARAAEAEVAAGRHAEQPVLLVSDPAAHDPGREGPSGLRPLWVYAHVPHGSTRDVRAPAEAQLERFAPGFRDVVVDCLVTPAAELSEHNAGYPGGDISGGLITMWHMVVRPTLRVDPYAVAPGVWLCSASTPPGPGVHGMSGFHAARRVLRAFGITGVPSLGPA</sequence>
<dbReference type="RefSeq" id="WP_141785067.1">
    <property type="nucleotide sequence ID" value="NZ_BAAAIK010000007.1"/>
</dbReference>
<dbReference type="SUPFAM" id="SSF51905">
    <property type="entry name" value="FAD/NAD(P)-binding domain"/>
    <property type="match status" value="1"/>
</dbReference>
<proteinExistence type="predicted"/>
<dbReference type="OrthoDB" id="833207at2"/>
<name>A0A542YSD6_9MICO</name>
<reference evidence="1 2" key="1">
    <citation type="submission" date="2019-06" db="EMBL/GenBank/DDBJ databases">
        <title>Sequencing the genomes of 1000 actinobacteria strains.</title>
        <authorList>
            <person name="Klenk H.-P."/>
        </authorList>
    </citation>
    <scope>NUCLEOTIDE SEQUENCE [LARGE SCALE GENOMIC DNA]</scope>
    <source>
        <strain evidence="1 2">DSM 12335</strain>
    </source>
</reference>
<dbReference type="Gene3D" id="3.50.50.60">
    <property type="entry name" value="FAD/NAD(P)-binding domain"/>
    <property type="match status" value="1"/>
</dbReference>
<evidence type="ECO:0000313" key="2">
    <source>
        <dbReference type="Proteomes" id="UP000319516"/>
    </source>
</evidence>
<dbReference type="AlphaFoldDB" id="A0A542YSD6"/>